<dbReference type="PROSITE" id="PS00383">
    <property type="entry name" value="TYR_PHOSPHATASE_1"/>
    <property type="match status" value="1"/>
</dbReference>
<reference evidence="7" key="1">
    <citation type="submission" date="2022-12" db="EMBL/GenBank/DDBJ databases">
        <title>Genome assemblies of Blomia tropicalis.</title>
        <authorList>
            <person name="Cui Y."/>
        </authorList>
    </citation>
    <scope>NUCLEOTIDE SEQUENCE</scope>
    <source>
        <tissue evidence="7">Adult mites</tissue>
    </source>
</reference>
<dbReference type="InterPro" id="IPR020422">
    <property type="entry name" value="TYR_PHOSPHATASE_DUAL_dom"/>
</dbReference>
<feature type="compositionally biased region" description="Basic and acidic residues" evidence="4">
    <location>
        <begin position="204"/>
        <end position="215"/>
    </location>
</feature>
<evidence type="ECO:0000256" key="2">
    <source>
        <dbReference type="ARBA" id="ARBA00022801"/>
    </source>
</evidence>
<feature type="domain" description="Tyrosine specific protein phosphatases" evidence="6">
    <location>
        <begin position="361"/>
        <end position="415"/>
    </location>
</feature>
<dbReference type="Pfam" id="PF00782">
    <property type="entry name" value="DSPc"/>
    <property type="match status" value="1"/>
</dbReference>
<feature type="compositionally biased region" description="Polar residues" evidence="4">
    <location>
        <begin position="34"/>
        <end position="63"/>
    </location>
</feature>
<dbReference type="AlphaFoldDB" id="A0A9Q0M9C0"/>
<dbReference type="Proteomes" id="UP001142055">
    <property type="component" value="Chromosome 2"/>
</dbReference>
<dbReference type="InterPro" id="IPR029021">
    <property type="entry name" value="Prot-tyrosine_phosphatase-like"/>
</dbReference>
<keyword evidence="2" id="KW-0378">Hydrolase</keyword>
<dbReference type="CDD" id="cd14514">
    <property type="entry name" value="DUSP14-like"/>
    <property type="match status" value="1"/>
</dbReference>
<name>A0A9Q0M9C0_BLOTA</name>
<protein>
    <submittedName>
        <fullName evidence="7">Uncharacterized protein</fullName>
    </submittedName>
</protein>
<dbReference type="SMART" id="SM00195">
    <property type="entry name" value="DSPc"/>
    <property type="match status" value="1"/>
</dbReference>
<sequence length="493" mass="55212">MSKPQGKYNHSDGQKSRTTSSKNGVKSKTKKSRATNNSANTTPINNVNNDDSGSETSLFSVVTNGPPKEHSTNKINQSAPKLEISIIAPIRSKCSAMNTMPDVVNNVNNVQHEPESMNKCEQQMIVRNSSASDWCRREESEPFLPTINSGQLATIAEVVTTPTNERSNVEADNKIRSLDARKIATGGVNKFDATFAKQTQAETTEAKSRGNDRRATRNRRSKNNINELLVPGPGILNRAQDADRTLTGYIVQKGTIPRLTKLKEQESILVNASKNPNMSERNRQMLIVLQDPFNQLSVITDNLGLTGAGGLIAERFAAFPRPIRCIINATYEAPLLKLDKVESYRIPVEDTKKEDLSIYFDEVTAKIHEIEMKNCATVVHCFAGVSRSATLVIAYLIRYKKMSLEKAFRHTKSARSVINPNIGFLEQLSRYEAKIHGESNISPWQECTQNGITKRLPVFIIADYLDEYHIEFELFMKQTNLLRKWMTRTSATM</sequence>
<keyword evidence="8" id="KW-1185">Reference proteome</keyword>
<accession>A0A9Q0M9C0</accession>
<dbReference type="PANTHER" id="PTHR45961">
    <property type="entry name" value="IP21249P"/>
    <property type="match status" value="1"/>
</dbReference>
<dbReference type="InterPro" id="IPR000340">
    <property type="entry name" value="Dual-sp_phosphatase_cat-dom"/>
</dbReference>
<dbReference type="InterPro" id="IPR052103">
    <property type="entry name" value="Dual_spec_Phospatases"/>
</dbReference>
<keyword evidence="3" id="KW-0904">Protein phosphatase</keyword>
<dbReference type="GO" id="GO:0004721">
    <property type="term" value="F:phosphoprotein phosphatase activity"/>
    <property type="evidence" value="ECO:0007669"/>
    <property type="project" value="UniProtKB-KW"/>
</dbReference>
<evidence type="ECO:0000256" key="3">
    <source>
        <dbReference type="ARBA" id="ARBA00022912"/>
    </source>
</evidence>
<dbReference type="PROSITE" id="PS50056">
    <property type="entry name" value="TYR_PHOSPHATASE_2"/>
    <property type="match status" value="1"/>
</dbReference>
<comment type="caution">
    <text evidence="7">The sequence shown here is derived from an EMBL/GenBank/DDBJ whole genome shotgun (WGS) entry which is preliminary data.</text>
</comment>
<proteinExistence type="inferred from homology"/>
<evidence type="ECO:0000256" key="4">
    <source>
        <dbReference type="SAM" id="MobiDB-lite"/>
    </source>
</evidence>
<dbReference type="PANTHER" id="PTHR45961:SF6">
    <property type="entry name" value="IP21249P"/>
    <property type="match status" value="1"/>
</dbReference>
<evidence type="ECO:0000259" key="6">
    <source>
        <dbReference type="PROSITE" id="PS50056"/>
    </source>
</evidence>
<organism evidence="7 8">
    <name type="scientific">Blomia tropicalis</name>
    <name type="common">Mite</name>
    <dbReference type="NCBI Taxonomy" id="40697"/>
    <lineage>
        <taxon>Eukaryota</taxon>
        <taxon>Metazoa</taxon>
        <taxon>Ecdysozoa</taxon>
        <taxon>Arthropoda</taxon>
        <taxon>Chelicerata</taxon>
        <taxon>Arachnida</taxon>
        <taxon>Acari</taxon>
        <taxon>Acariformes</taxon>
        <taxon>Sarcoptiformes</taxon>
        <taxon>Astigmata</taxon>
        <taxon>Glycyphagoidea</taxon>
        <taxon>Echimyopodidae</taxon>
        <taxon>Blomia</taxon>
    </lineage>
</organism>
<dbReference type="InterPro" id="IPR000387">
    <property type="entry name" value="Tyr_Pase_dom"/>
</dbReference>
<feature type="region of interest" description="Disordered" evidence="4">
    <location>
        <begin position="1"/>
        <end position="77"/>
    </location>
</feature>
<feature type="region of interest" description="Disordered" evidence="4">
    <location>
        <begin position="195"/>
        <end position="226"/>
    </location>
</feature>
<dbReference type="Gene3D" id="3.90.190.10">
    <property type="entry name" value="Protein tyrosine phosphatase superfamily"/>
    <property type="match status" value="1"/>
</dbReference>
<gene>
    <name evidence="7" type="ORF">RDWZM_005387</name>
</gene>
<dbReference type="SUPFAM" id="SSF52799">
    <property type="entry name" value="(Phosphotyrosine protein) phosphatases II"/>
    <property type="match status" value="1"/>
</dbReference>
<dbReference type="EMBL" id="JAPWDV010000002">
    <property type="protein sequence ID" value="KAJ6219575.1"/>
    <property type="molecule type" value="Genomic_DNA"/>
</dbReference>
<dbReference type="InterPro" id="IPR016130">
    <property type="entry name" value="Tyr_Pase_AS"/>
</dbReference>
<evidence type="ECO:0000256" key="1">
    <source>
        <dbReference type="ARBA" id="ARBA00008601"/>
    </source>
</evidence>
<dbReference type="PROSITE" id="PS50054">
    <property type="entry name" value="TYR_PHOSPHATASE_DUAL"/>
    <property type="match status" value="1"/>
</dbReference>
<feature type="domain" description="Tyrosine-protein phosphatase" evidence="5">
    <location>
        <begin position="295"/>
        <end position="437"/>
    </location>
</feature>
<dbReference type="GO" id="GO:0005737">
    <property type="term" value="C:cytoplasm"/>
    <property type="evidence" value="ECO:0007669"/>
    <property type="project" value="TreeGrafter"/>
</dbReference>
<evidence type="ECO:0000313" key="8">
    <source>
        <dbReference type="Proteomes" id="UP001142055"/>
    </source>
</evidence>
<evidence type="ECO:0000259" key="5">
    <source>
        <dbReference type="PROSITE" id="PS50054"/>
    </source>
</evidence>
<evidence type="ECO:0000313" key="7">
    <source>
        <dbReference type="EMBL" id="KAJ6219575.1"/>
    </source>
</evidence>
<comment type="similarity">
    <text evidence="1">Belongs to the protein-tyrosine phosphatase family. Non-receptor class dual specificity subfamily.</text>
</comment>